<feature type="domain" description="Cell division control protein 73 C-terminal" evidence="5">
    <location>
        <begin position="254"/>
        <end position="416"/>
    </location>
</feature>
<dbReference type="GO" id="GO:0032968">
    <property type="term" value="P:positive regulation of transcription elongation by RNA polymerase II"/>
    <property type="evidence" value="ECO:0007669"/>
    <property type="project" value="TreeGrafter"/>
</dbReference>
<organism evidence="6 7">
    <name type="scientific">Cryptococcus depauperatus CBS 7841</name>
    <dbReference type="NCBI Taxonomy" id="1295531"/>
    <lineage>
        <taxon>Eukaryota</taxon>
        <taxon>Fungi</taxon>
        <taxon>Dikarya</taxon>
        <taxon>Basidiomycota</taxon>
        <taxon>Agaricomycotina</taxon>
        <taxon>Tremellomycetes</taxon>
        <taxon>Tremellales</taxon>
        <taxon>Cryptococcaceae</taxon>
        <taxon>Cryptococcus</taxon>
    </lineage>
</organism>
<accession>A0AAJ8M0T0</accession>
<dbReference type="GeneID" id="91086253"/>
<evidence type="ECO:0000256" key="2">
    <source>
        <dbReference type="ARBA" id="ARBA00010427"/>
    </source>
</evidence>
<dbReference type="InterPro" id="IPR031336">
    <property type="entry name" value="CDC73_C"/>
</dbReference>
<evidence type="ECO:0000256" key="4">
    <source>
        <dbReference type="ARBA" id="ARBA00023242"/>
    </source>
</evidence>
<reference evidence="6" key="2">
    <citation type="journal article" date="2022" name="Elife">
        <title>Obligate sexual reproduction of a homothallic fungus closely related to the Cryptococcus pathogenic species complex.</title>
        <authorList>
            <person name="Passer A.R."/>
            <person name="Clancey S.A."/>
            <person name="Shea T."/>
            <person name="David-Palma M."/>
            <person name="Averette A.F."/>
            <person name="Boekhout T."/>
            <person name="Porcel B.M."/>
            <person name="Nowrousian M."/>
            <person name="Cuomo C.A."/>
            <person name="Sun S."/>
            <person name="Heitman J."/>
            <person name="Coelho M.A."/>
        </authorList>
    </citation>
    <scope>NUCLEOTIDE SEQUENCE</scope>
    <source>
        <strain evidence="6">CBS 7841</strain>
    </source>
</reference>
<proteinExistence type="inferred from homology"/>
<dbReference type="GO" id="GO:0016593">
    <property type="term" value="C:Cdc73/Paf1 complex"/>
    <property type="evidence" value="ECO:0007669"/>
    <property type="project" value="InterPro"/>
</dbReference>
<reference evidence="6" key="3">
    <citation type="submission" date="2024-01" db="EMBL/GenBank/DDBJ databases">
        <authorList>
            <person name="Coelho M.A."/>
            <person name="David-Palma M."/>
            <person name="Shea T."/>
            <person name="Sun S."/>
            <person name="Cuomo C.A."/>
            <person name="Heitman J."/>
        </authorList>
    </citation>
    <scope>NUCLEOTIDE SEQUENCE</scope>
    <source>
        <strain evidence="6">CBS 7841</strain>
    </source>
</reference>
<evidence type="ECO:0000256" key="1">
    <source>
        <dbReference type="ARBA" id="ARBA00004123"/>
    </source>
</evidence>
<keyword evidence="7" id="KW-1185">Reference proteome</keyword>
<evidence type="ECO:0000256" key="3">
    <source>
        <dbReference type="ARBA" id="ARBA00023163"/>
    </source>
</evidence>
<name>A0AAJ8M0T0_9TREE</name>
<keyword evidence="3" id="KW-0804">Transcription</keyword>
<dbReference type="InterPro" id="IPR007852">
    <property type="entry name" value="Cdc73/Parafibromin"/>
</dbReference>
<dbReference type="Proteomes" id="UP000094043">
    <property type="component" value="Chromosome 2"/>
</dbReference>
<comment type="subcellular location">
    <subcellularLocation>
        <location evidence="1">Nucleus</location>
    </subcellularLocation>
</comment>
<dbReference type="AlphaFoldDB" id="A0AAJ8M0T0"/>
<dbReference type="PANTHER" id="PTHR12466:SF8">
    <property type="entry name" value="PARAFIBROMIN"/>
    <property type="match status" value="1"/>
</dbReference>
<dbReference type="Pfam" id="PF05179">
    <property type="entry name" value="CDC73_C"/>
    <property type="match status" value="1"/>
</dbReference>
<dbReference type="RefSeq" id="XP_066067567.1">
    <property type="nucleotide sequence ID" value="XM_066211470.1"/>
</dbReference>
<evidence type="ECO:0000259" key="5">
    <source>
        <dbReference type="Pfam" id="PF05179"/>
    </source>
</evidence>
<dbReference type="PANTHER" id="PTHR12466">
    <property type="entry name" value="CDC73 DOMAIN PROTEIN"/>
    <property type="match status" value="1"/>
</dbReference>
<gene>
    <name evidence="6" type="ORF">L203_102041</name>
</gene>
<dbReference type="EMBL" id="CP143785">
    <property type="protein sequence ID" value="WVN86867.1"/>
    <property type="molecule type" value="Genomic_DNA"/>
</dbReference>
<keyword evidence="4" id="KW-0539">Nucleus</keyword>
<dbReference type="GO" id="GO:0006368">
    <property type="term" value="P:transcription elongation by RNA polymerase II"/>
    <property type="evidence" value="ECO:0007669"/>
    <property type="project" value="InterPro"/>
</dbReference>
<sequence length="420" mass="46710">MEAQGDSLELLRMSILASTPPSLLTAASDPSPTLALASYLSFTRPGSSLPINIPKDAPTRFTSKAGSLQEFYNVGQLYLAWVERESGVRDYLMKGQAGGVGYVAITDRRVVVDYLTGAGDGAGRIVGTSTKGTQQQQVESAASTTAETLPLSLVSDLSAGSSGPSAPVKRKYEVDVVDREFCRKLRTEEVELIDRNSVLRTSNNGKINNFEAFLKNVVHEKIRTLRASFDKSSRQSATLSQSQADPKRAKKARSKNPIIIISSSPTSLITMWNVKKFLEEGVFELSDTARQTEASQGNVKAEDMIPIIRKRTGPQGDVNSKYYVVDSADALQKFGQDAWDRVICVVTTGQAWQFKPYKWDDPKVLFQHVKGVYFQWSNEPVTSTVKEWNVKEMRIDRNKRHTDRQVVADFWRLLDSAKQR</sequence>
<dbReference type="FunFam" id="3.40.50.11990:FF:000004">
    <property type="entry name" value="Potential RNA Pol II elongation accessory factor"/>
    <property type="match status" value="1"/>
</dbReference>
<dbReference type="KEGG" id="cdep:91086253"/>
<protein>
    <recommendedName>
        <fullName evidence="5">Cell division control protein 73 C-terminal domain-containing protein</fullName>
    </recommendedName>
</protein>
<evidence type="ECO:0000313" key="7">
    <source>
        <dbReference type="Proteomes" id="UP000094043"/>
    </source>
</evidence>
<comment type="similarity">
    <text evidence="2">Belongs to the CDC73 family.</text>
</comment>
<dbReference type="GO" id="GO:0000993">
    <property type="term" value="F:RNA polymerase II complex binding"/>
    <property type="evidence" value="ECO:0007669"/>
    <property type="project" value="TreeGrafter"/>
</dbReference>
<reference evidence="6" key="1">
    <citation type="submission" date="2016-06" db="EMBL/GenBank/DDBJ databases">
        <authorList>
            <person name="Cuomo C."/>
            <person name="Litvintseva A."/>
            <person name="Heitman J."/>
            <person name="Chen Y."/>
            <person name="Sun S."/>
            <person name="Springer D."/>
            <person name="Dromer F."/>
            <person name="Young S."/>
            <person name="Zeng Q."/>
            <person name="Chapman S."/>
            <person name="Gujja S."/>
            <person name="Saif S."/>
            <person name="Birren B."/>
        </authorList>
    </citation>
    <scope>NUCLEOTIDE SEQUENCE</scope>
    <source>
        <strain evidence="6">CBS 7841</strain>
    </source>
</reference>
<evidence type="ECO:0000313" key="6">
    <source>
        <dbReference type="EMBL" id="WVN86867.1"/>
    </source>
</evidence>
<dbReference type="Gene3D" id="3.40.50.11990">
    <property type="entry name" value="RNA polymerase II accessory factor, Cdc73 C-terminal domain"/>
    <property type="match status" value="1"/>
</dbReference>
<dbReference type="InterPro" id="IPR038103">
    <property type="entry name" value="CDC73_C_sf"/>
</dbReference>